<feature type="region of interest" description="Disordered" evidence="3">
    <location>
        <begin position="213"/>
        <end position="244"/>
    </location>
</feature>
<dbReference type="AlphaFoldDB" id="A0AAN7Y3M1"/>
<comment type="caution">
    <text evidence="4">The sequence shown here is derived from an EMBL/GenBank/DDBJ whole genome shotgun (WGS) entry which is preliminary data.</text>
</comment>
<dbReference type="EMBL" id="JAVRRJ010000011">
    <property type="protein sequence ID" value="KAK5080949.1"/>
    <property type="molecule type" value="Genomic_DNA"/>
</dbReference>
<evidence type="ECO:0000256" key="2">
    <source>
        <dbReference type="ARBA" id="ARBA00022857"/>
    </source>
</evidence>
<keyword evidence="5" id="KW-1185">Reference proteome</keyword>
<dbReference type="Pfam" id="PF13561">
    <property type="entry name" value="adh_short_C2"/>
    <property type="match status" value="1"/>
</dbReference>
<dbReference type="InterPro" id="IPR020904">
    <property type="entry name" value="Sc_DH/Rdtase_CS"/>
</dbReference>
<dbReference type="FunFam" id="3.40.50.720:FF:000084">
    <property type="entry name" value="Short-chain dehydrogenase reductase"/>
    <property type="match status" value="1"/>
</dbReference>
<sequence length="278" mass="30195">MIESNSKILITGGSQGIGRALARHFAEKGHKLFLLDVNKEGLQHTAEKHLEKYSDRVSWAQCDLSDTNAIRDTVKKAADYLGGKIDFLINNAGISYPYWPENKTMEDPSTLDMWKKYVDVNLTGNFALSQAAIPYMKVDHKDSANKLPGSKVGTAGPCIINVSSFRGVISDPNQEGYAASKAGLIGLSTAMAVSLQHFGIRVNTISPGRIKVTHENKEGDDKDQGWEHDEDDEETHATNRAGMPEDITEAAEYILGAGFVTGQNLVVDGGVTIMKGKA</sequence>
<name>A0AAN7Y3M1_9EURO</name>
<reference evidence="4 5" key="1">
    <citation type="submission" date="2023-08" db="EMBL/GenBank/DDBJ databases">
        <title>Black Yeasts Isolated from many extreme environments.</title>
        <authorList>
            <person name="Coleine C."/>
            <person name="Stajich J.E."/>
            <person name="Selbmann L."/>
        </authorList>
    </citation>
    <scope>NUCLEOTIDE SEQUENCE [LARGE SCALE GENOMIC DNA]</scope>
    <source>
        <strain evidence="4 5">CCFEE 5910</strain>
    </source>
</reference>
<dbReference type="PANTHER" id="PTHR42760">
    <property type="entry name" value="SHORT-CHAIN DEHYDROGENASES/REDUCTASES FAMILY MEMBER"/>
    <property type="match status" value="1"/>
</dbReference>
<dbReference type="PROSITE" id="PS00061">
    <property type="entry name" value="ADH_SHORT"/>
    <property type="match status" value="1"/>
</dbReference>
<feature type="compositionally biased region" description="Basic and acidic residues" evidence="3">
    <location>
        <begin position="213"/>
        <end position="227"/>
    </location>
</feature>
<evidence type="ECO:0000313" key="4">
    <source>
        <dbReference type="EMBL" id="KAK5080949.1"/>
    </source>
</evidence>
<dbReference type="Proteomes" id="UP001309876">
    <property type="component" value="Unassembled WGS sequence"/>
</dbReference>
<dbReference type="SUPFAM" id="SSF51735">
    <property type="entry name" value="NAD(P)-binding Rossmann-fold domains"/>
    <property type="match status" value="1"/>
</dbReference>
<dbReference type="PRINTS" id="PR00081">
    <property type="entry name" value="GDHRDH"/>
</dbReference>
<dbReference type="Gene3D" id="3.40.50.720">
    <property type="entry name" value="NAD(P)-binding Rossmann-like Domain"/>
    <property type="match status" value="1"/>
</dbReference>
<organism evidence="4 5">
    <name type="scientific">Lithohypha guttulata</name>
    <dbReference type="NCBI Taxonomy" id="1690604"/>
    <lineage>
        <taxon>Eukaryota</taxon>
        <taxon>Fungi</taxon>
        <taxon>Dikarya</taxon>
        <taxon>Ascomycota</taxon>
        <taxon>Pezizomycotina</taxon>
        <taxon>Eurotiomycetes</taxon>
        <taxon>Chaetothyriomycetidae</taxon>
        <taxon>Chaetothyriales</taxon>
        <taxon>Trichomeriaceae</taxon>
        <taxon>Lithohypha</taxon>
    </lineage>
</organism>
<evidence type="ECO:0000256" key="3">
    <source>
        <dbReference type="SAM" id="MobiDB-lite"/>
    </source>
</evidence>
<dbReference type="InterPro" id="IPR036291">
    <property type="entry name" value="NAD(P)-bd_dom_sf"/>
</dbReference>
<dbReference type="PRINTS" id="PR00080">
    <property type="entry name" value="SDRFAMILY"/>
</dbReference>
<gene>
    <name evidence="4" type="ORF">LTR05_008266</name>
</gene>
<accession>A0AAN7Y3M1</accession>
<dbReference type="CDD" id="cd05233">
    <property type="entry name" value="SDR_c"/>
    <property type="match status" value="1"/>
</dbReference>
<comment type="similarity">
    <text evidence="1">Belongs to the short-chain dehydrogenases/reductases (SDR) family.</text>
</comment>
<evidence type="ECO:0000256" key="1">
    <source>
        <dbReference type="ARBA" id="ARBA00006484"/>
    </source>
</evidence>
<dbReference type="GO" id="GO:0016616">
    <property type="term" value="F:oxidoreductase activity, acting on the CH-OH group of donors, NAD or NADP as acceptor"/>
    <property type="evidence" value="ECO:0007669"/>
    <property type="project" value="TreeGrafter"/>
</dbReference>
<proteinExistence type="inferred from homology"/>
<keyword evidence="2" id="KW-0521">NADP</keyword>
<evidence type="ECO:0000313" key="5">
    <source>
        <dbReference type="Proteomes" id="UP001309876"/>
    </source>
</evidence>
<protein>
    <recommendedName>
        <fullName evidence="6">NAD(P)-binding protein</fullName>
    </recommendedName>
</protein>
<evidence type="ECO:0008006" key="6">
    <source>
        <dbReference type="Google" id="ProtNLM"/>
    </source>
</evidence>
<dbReference type="InterPro" id="IPR002347">
    <property type="entry name" value="SDR_fam"/>
</dbReference>